<feature type="domain" description="IBR" evidence="6">
    <location>
        <begin position="160"/>
        <end position="197"/>
    </location>
</feature>
<dbReference type="GeneTree" id="ENSGT00990000204023"/>
<dbReference type="AlphaFoldDB" id="A0A9J7XXT2"/>
<dbReference type="Pfam" id="PF01485">
    <property type="entry name" value="IBR"/>
    <property type="match status" value="1"/>
</dbReference>
<evidence type="ECO:0000256" key="3">
    <source>
        <dbReference type="ARBA" id="ARBA00022786"/>
    </source>
</evidence>
<keyword evidence="1" id="KW-0479">Metal-binding</keyword>
<evidence type="ECO:0000313" key="8">
    <source>
        <dbReference type="Proteomes" id="UP001108240"/>
    </source>
</evidence>
<name>A0A9J7XXT2_CYPCA</name>
<dbReference type="OMA" id="MHEEGCK"/>
<evidence type="ECO:0000256" key="4">
    <source>
        <dbReference type="ARBA" id="ARBA00022833"/>
    </source>
</evidence>
<feature type="compositionally biased region" description="Polar residues" evidence="5">
    <location>
        <begin position="33"/>
        <end position="44"/>
    </location>
</feature>
<dbReference type="Ensembl" id="ENSCCRT00000021003.2">
    <property type="protein sequence ID" value="ENSCCRP00000110360.1"/>
    <property type="gene ID" value="ENSCCRG00000057000.1"/>
</dbReference>
<accession>A0A9J7XXT2</accession>
<evidence type="ECO:0000256" key="5">
    <source>
        <dbReference type="SAM" id="MobiDB-lite"/>
    </source>
</evidence>
<organism evidence="7 8">
    <name type="scientific">Cyprinus carpio carpio</name>
    <dbReference type="NCBI Taxonomy" id="630221"/>
    <lineage>
        <taxon>Eukaryota</taxon>
        <taxon>Metazoa</taxon>
        <taxon>Chordata</taxon>
        <taxon>Craniata</taxon>
        <taxon>Vertebrata</taxon>
        <taxon>Euteleostomi</taxon>
        <taxon>Actinopterygii</taxon>
        <taxon>Neopterygii</taxon>
        <taxon>Teleostei</taxon>
        <taxon>Ostariophysi</taxon>
        <taxon>Cypriniformes</taxon>
        <taxon>Cyprinidae</taxon>
        <taxon>Cyprininae</taxon>
        <taxon>Cyprinus</taxon>
    </lineage>
</organism>
<dbReference type="PROSITE" id="PS00518">
    <property type="entry name" value="ZF_RING_1"/>
    <property type="match status" value="1"/>
</dbReference>
<proteinExistence type="predicted"/>
<dbReference type="Proteomes" id="UP001108240">
    <property type="component" value="Unplaced"/>
</dbReference>
<dbReference type="InterPro" id="IPR002867">
    <property type="entry name" value="IBR_dom"/>
</dbReference>
<reference evidence="7" key="2">
    <citation type="submission" date="2025-09" db="UniProtKB">
        <authorList>
            <consortium name="Ensembl"/>
        </authorList>
    </citation>
    <scope>IDENTIFICATION</scope>
</reference>
<evidence type="ECO:0000313" key="7">
    <source>
        <dbReference type="Ensembl" id="ENSCCRP00000110360.1"/>
    </source>
</evidence>
<feature type="region of interest" description="Disordered" evidence="5">
    <location>
        <begin position="28"/>
        <end position="50"/>
    </location>
</feature>
<keyword evidence="3" id="KW-0833">Ubl conjugation pathway</keyword>
<evidence type="ECO:0000256" key="1">
    <source>
        <dbReference type="ARBA" id="ARBA00022723"/>
    </source>
</evidence>
<evidence type="ECO:0000259" key="6">
    <source>
        <dbReference type="Pfam" id="PF01485"/>
    </source>
</evidence>
<sequence length="226" mass="25363">MKCTRRTRKNPNKEELRSVRKTVLQWNGRRRTTMGTGNSQVTEDLSQEESTFKVLSSPSQTQSIINNQSIRTSGSQEGRNSLDPTNTCLVCFFALKPAYIKGTTDKLLQCTRCPTSQLLCGSCLYPRTSAACTNKLCPLVSTLLTCEVVSDPISKVLGCPMFRACPKCHNLIMHEEGCKFVTCPSCFHGFCFICLQDDCSKDAANYWNLTCTRPRAERQRFMSPQT</sequence>
<keyword evidence="2" id="KW-0863">Zinc-finger</keyword>
<dbReference type="Gene3D" id="1.20.120.1750">
    <property type="match status" value="1"/>
</dbReference>
<dbReference type="GO" id="GO:0008270">
    <property type="term" value="F:zinc ion binding"/>
    <property type="evidence" value="ECO:0007669"/>
    <property type="project" value="UniProtKB-KW"/>
</dbReference>
<dbReference type="InterPro" id="IPR017907">
    <property type="entry name" value="Znf_RING_CS"/>
</dbReference>
<evidence type="ECO:0000256" key="2">
    <source>
        <dbReference type="ARBA" id="ARBA00022771"/>
    </source>
</evidence>
<protein>
    <submittedName>
        <fullName evidence="7">Si:ch211-284e13.14</fullName>
    </submittedName>
</protein>
<keyword evidence="4" id="KW-0862">Zinc</keyword>
<dbReference type="CDD" id="cd20336">
    <property type="entry name" value="Rcat_RBR"/>
    <property type="match status" value="1"/>
</dbReference>
<reference evidence="7" key="1">
    <citation type="submission" date="2025-08" db="UniProtKB">
        <authorList>
            <consortium name="Ensembl"/>
        </authorList>
    </citation>
    <scope>IDENTIFICATION</scope>
</reference>
<keyword evidence="8" id="KW-1185">Reference proteome</keyword>
<dbReference type="SUPFAM" id="SSF57850">
    <property type="entry name" value="RING/U-box"/>
    <property type="match status" value="1"/>
</dbReference>